<dbReference type="VEuPathDB" id="TriTrypDB:TcCLB.507963.20"/>
<proteinExistence type="inferred from homology"/>
<dbReference type="GO" id="GO:0033389">
    <property type="term" value="P:putrescine biosynthetic process from arginine, via agmatine"/>
    <property type="evidence" value="ECO:0007669"/>
    <property type="project" value="TreeGrafter"/>
</dbReference>
<dbReference type="PIRSF" id="PIRSF036979">
    <property type="entry name" value="Arginase"/>
    <property type="match status" value="1"/>
</dbReference>
<comment type="caution">
    <text evidence="4">The sequence shown here is derived from an EMBL/GenBank/DDBJ whole genome shotgun (WGS) entry which is preliminary data.</text>
</comment>
<dbReference type="VEuPathDB" id="TriTrypDB:BCY84_18568"/>
<dbReference type="Gene3D" id="3.40.800.10">
    <property type="entry name" value="Ureohydrolase domain"/>
    <property type="match status" value="1"/>
</dbReference>
<protein>
    <submittedName>
        <fullName evidence="4">Putative arginase</fullName>
    </submittedName>
</protein>
<dbReference type="VEuPathDB" id="TriTrypDB:C3747_2g235"/>
<dbReference type="VEuPathDB" id="TriTrypDB:TcCL_NonESM02516"/>
<dbReference type="CDD" id="cd09015">
    <property type="entry name" value="Ureohydrolase"/>
    <property type="match status" value="1"/>
</dbReference>
<dbReference type="Proteomes" id="UP000246121">
    <property type="component" value="Unassembled WGS sequence"/>
</dbReference>
<dbReference type="SUPFAM" id="SSF52768">
    <property type="entry name" value="Arginase/deacetylase"/>
    <property type="match status" value="1"/>
</dbReference>
<dbReference type="GO" id="GO:0046872">
    <property type="term" value="F:metal ion binding"/>
    <property type="evidence" value="ECO:0007669"/>
    <property type="project" value="UniProtKB-KW"/>
</dbReference>
<evidence type="ECO:0000256" key="1">
    <source>
        <dbReference type="ARBA" id="ARBA00022723"/>
    </source>
</evidence>
<dbReference type="PROSITE" id="PS51409">
    <property type="entry name" value="ARGINASE_2"/>
    <property type="match status" value="1"/>
</dbReference>
<dbReference type="VEuPathDB" id="TriTrypDB:TCDM_00553"/>
<dbReference type="GO" id="GO:0008783">
    <property type="term" value="F:agmatinase activity"/>
    <property type="evidence" value="ECO:0007669"/>
    <property type="project" value="TreeGrafter"/>
</dbReference>
<dbReference type="PANTHER" id="PTHR11358">
    <property type="entry name" value="ARGINASE/AGMATINASE"/>
    <property type="match status" value="1"/>
</dbReference>
<keyword evidence="2" id="KW-0378">Hydrolase</keyword>
<dbReference type="InterPro" id="IPR023696">
    <property type="entry name" value="Ureohydrolase_dom_sf"/>
</dbReference>
<gene>
    <name evidence="4" type="ORF">C4B63_4g462</name>
</gene>
<dbReference type="VEuPathDB" id="TriTrypDB:TCSYLVIO_006042"/>
<dbReference type="Pfam" id="PF00491">
    <property type="entry name" value="Arginase"/>
    <property type="match status" value="1"/>
</dbReference>
<keyword evidence="1" id="KW-0479">Metal-binding</keyword>
<organism evidence="4 5">
    <name type="scientific">Trypanosoma cruzi</name>
    <dbReference type="NCBI Taxonomy" id="5693"/>
    <lineage>
        <taxon>Eukaryota</taxon>
        <taxon>Discoba</taxon>
        <taxon>Euglenozoa</taxon>
        <taxon>Kinetoplastea</taxon>
        <taxon>Metakinetoplastina</taxon>
        <taxon>Trypanosomatida</taxon>
        <taxon>Trypanosomatidae</taxon>
        <taxon>Trypanosoma</taxon>
        <taxon>Schizotrypanum</taxon>
    </lineage>
</organism>
<dbReference type="PANTHER" id="PTHR11358:SF26">
    <property type="entry name" value="GUANIDINO ACID HYDROLASE, MITOCHONDRIAL"/>
    <property type="match status" value="1"/>
</dbReference>
<evidence type="ECO:0000313" key="4">
    <source>
        <dbReference type="EMBL" id="PWV01391.1"/>
    </source>
</evidence>
<dbReference type="EMBL" id="PRFA01000004">
    <property type="protein sequence ID" value="PWV01391.1"/>
    <property type="molecule type" value="Genomic_DNA"/>
</dbReference>
<dbReference type="VEuPathDB" id="TriTrypDB:TcBrA4_0086000"/>
<comment type="similarity">
    <text evidence="3">Belongs to the arginase family.</text>
</comment>
<dbReference type="AlphaFoldDB" id="A0A2V2VYP1"/>
<sequence>MAARTDDPRLLSLFSAQREEDADIVIIGFPYDEGCVRNGGRAGAKKGPAAFRFFLQRLGSVNNLELNVDASHLKLYDAGDITASTLEEAHEKLESKVFTVLARGAFPFVIGGGNDQSAPNGRAMLRAFPGDVGVINVDSHLDVRPPLSDGRVHSGTPFRQLLEESSFSGKRFVEFACQGSQCGALHAKYVKDHQGHLMWLSEVHKKGAVAALEDAFGLTGKNTFFSFDVDSLKSSDMPGVSCPAAVGLSAQEAFDMCFLAGKTPTVMMMDMSELNPLVEEYRSPRVAVYMFYHFVLGFATRSKPKAGN</sequence>
<evidence type="ECO:0000313" key="5">
    <source>
        <dbReference type="Proteomes" id="UP000246121"/>
    </source>
</evidence>
<dbReference type="InterPro" id="IPR006035">
    <property type="entry name" value="Ureohydrolase"/>
</dbReference>
<evidence type="ECO:0000256" key="3">
    <source>
        <dbReference type="PROSITE-ProRule" id="PRU00742"/>
    </source>
</evidence>
<accession>A0A2V2VYP1</accession>
<dbReference type="VEuPathDB" id="TriTrypDB:ECC02_003153"/>
<evidence type="ECO:0000256" key="2">
    <source>
        <dbReference type="ARBA" id="ARBA00022801"/>
    </source>
</evidence>
<dbReference type="VEuPathDB" id="TriTrypDB:TcCLB.507031.90"/>
<dbReference type="VEuPathDB" id="TriTrypDB:TcG_01141"/>
<dbReference type="VEuPathDB" id="TriTrypDB:Tc_MARK_4750"/>
<reference evidence="4 5" key="1">
    <citation type="journal article" date="2018" name="Microb. Genom.">
        <title>Expanding an expanded genome: long-read sequencing of Trypanosoma cruzi.</title>
        <authorList>
            <person name="Berna L."/>
            <person name="Rodriguez M."/>
            <person name="Chiribao M.L."/>
            <person name="Parodi-Talice A."/>
            <person name="Pita S."/>
            <person name="Rijo G."/>
            <person name="Alvarez-Valin F."/>
            <person name="Robello C."/>
        </authorList>
    </citation>
    <scope>NUCLEOTIDE SEQUENCE [LARGE SCALE GENOMIC DNA]</scope>
    <source>
        <strain evidence="4 5">Dm28c</strain>
    </source>
</reference>
<name>A0A2V2VYP1_TRYCR</name>
<dbReference type="VEuPathDB" id="TriTrypDB:C4B63_4g462"/>